<feature type="region of interest" description="Disordered" evidence="3">
    <location>
        <begin position="975"/>
        <end position="1007"/>
    </location>
</feature>
<feature type="domain" description="MHD" evidence="4">
    <location>
        <begin position="745"/>
        <end position="1013"/>
    </location>
</feature>
<dbReference type="PROSITE" id="PS51072">
    <property type="entry name" value="MHD"/>
    <property type="match status" value="1"/>
</dbReference>
<gene>
    <name evidence="5" type="ORF">PCL_04607</name>
</gene>
<feature type="compositionally biased region" description="Polar residues" evidence="3">
    <location>
        <begin position="508"/>
        <end position="562"/>
    </location>
</feature>
<dbReference type="PANTHER" id="PTHR23065:SF54">
    <property type="entry name" value="SUPPRESSOR OF YEAST PROFILIN DELETION"/>
    <property type="match status" value="1"/>
</dbReference>
<evidence type="ECO:0000313" key="6">
    <source>
        <dbReference type="Proteomes" id="UP000245956"/>
    </source>
</evidence>
<evidence type="ECO:0000256" key="2">
    <source>
        <dbReference type="SAM" id="Coils"/>
    </source>
</evidence>
<comment type="caution">
    <text evidence="5">The sequence shown here is derived from an EMBL/GenBank/DDBJ whole genome shotgun (WGS) entry which is preliminary data.</text>
</comment>
<feature type="compositionally biased region" description="Low complexity" evidence="3">
    <location>
        <begin position="393"/>
        <end position="404"/>
    </location>
</feature>
<dbReference type="InterPro" id="IPR018808">
    <property type="entry name" value="Muniscin_C"/>
</dbReference>
<feature type="compositionally biased region" description="Low complexity" evidence="3">
    <location>
        <begin position="13"/>
        <end position="31"/>
    </location>
</feature>
<dbReference type="CDD" id="cd07650">
    <property type="entry name" value="F-BAR_Syp1p_like"/>
    <property type="match status" value="1"/>
</dbReference>
<feature type="region of interest" description="Disordered" evidence="3">
    <location>
        <begin position="1"/>
        <end position="80"/>
    </location>
</feature>
<dbReference type="FunFam" id="1.20.1270.60:FF:000102">
    <property type="entry name" value="WGS project CABT00000000 data, contig 2.23"/>
    <property type="match status" value="1"/>
</dbReference>
<dbReference type="GO" id="GO:0032153">
    <property type="term" value="C:cell division site"/>
    <property type="evidence" value="ECO:0007669"/>
    <property type="project" value="TreeGrafter"/>
</dbReference>
<feature type="compositionally biased region" description="Low complexity" evidence="3">
    <location>
        <begin position="420"/>
        <end position="432"/>
    </location>
</feature>
<dbReference type="InterPro" id="IPR049609">
    <property type="entry name" value="Syp1-like_MHD"/>
</dbReference>
<evidence type="ECO:0000256" key="1">
    <source>
        <dbReference type="ARBA" id="ARBA00022583"/>
    </source>
</evidence>
<proteinExistence type="predicted"/>
<dbReference type="GO" id="GO:0005886">
    <property type="term" value="C:plasma membrane"/>
    <property type="evidence" value="ECO:0007669"/>
    <property type="project" value="TreeGrafter"/>
</dbReference>
<dbReference type="GO" id="GO:0006897">
    <property type="term" value="P:endocytosis"/>
    <property type="evidence" value="ECO:0007669"/>
    <property type="project" value="UniProtKB-KW"/>
</dbReference>
<name>A0A2U3DWY4_PURLI</name>
<dbReference type="Pfam" id="PF10291">
    <property type="entry name" value="muHD"/>
    <property type="match status" value="1"/>
</dbReference>
<dbReference type="AlphaFoldDB" id="A0A2U3DWY4"/>
<dbReference type="Proteomes" id="UP000245956">
    <property type="component" value="Unassembled WGS sequence"/>
</dbReference>
<dbReference type="InterPro" id="IPR001060">
    <property type="entry name" value="FCH_dom"/>
</dbReference>
<sequence length="1023" mass="110582">MEPWRLPPRPVHVRAASRPSRPVAPAQPSPAEQRRRRRRAIWRRHGANPIPCHPSSPTLPLTTLHHRRNFNTSPPRRRPRHALLLTSARRRPLDLPAPAPCAHSFETSPDLARRPSAPRSLLPNFPLSHAHQRSRTHKHALFPSPAAMEDVARAEYPGMLANLQPGQAVQTLNDRVKRINKINIEIADWLQERRRVEEQYVLGLRKLAQARAPNAASELGVFQSPWARVVDSVERIAKSHHVFAERIEKDVEGPLRAFQQRPDYLNMHNISSNLGAIAKDLEDAQDKADKLNKKGGKASAQKVDAATSRLESASQQWESQAPFIFETLQALDESRINQLRDLLTQYQTHESDQAQRSQDIAVETLAVMLEINTEREIQEFAQRTTAGRPSVPTRTSTRRSSMATGPPPSSSAGPPPPLPTASTNNTTASSIPPQTPASQPPADDDASEHNSMPPPEVKPESKLRRLGTMFGGRRRQSVHGGFGQLSPGKGGTTFGRLGSSHGRGVSPRASSSNLHQESTRLSSLAETPDQTSQDEPAAREQSSQATTNGVTRHTLVDTSTPAAVNGTDVASVPPPPGPPPSQQHGDSSGVKDAEGFTIRAPMTDPISEAQREAAGDEADQLLKLNIQNKPVEEEDPEAKQAALSSVANTLKMGPATRRAGTIRGRRDVRNTMYVPPVATTIGQSDGATPSGPGSPPLTASSFTRPPAVQALASEASVAGTSDSQSVRSGNSLGSLAHAKHPEMTGPGLNTSIIETVSAVFEDGVVKSASVAGEIAFVNNASDGTKTHETIRINSFPSLERIGPNRIFVQNASVDQPDQFSLDLSHLSKTSIGFSYRVFAEEAETPALGRHAPLLLKPAWKPQGDKLGLLLQYQLNPLSQLTAPLTLHNVVFVATYDGKSSGAQTKPSGTHLKEKHLVYWRLGDVTLTSEMQKIVCRIVGAEGVTPTPGHVEARWEYTAAGDEPMGSGISISRLVEDKGKGKETMPPEDDPFADQSQPAAATGEPTWVGVPLQRKLVSGKYEGK</sequence>
<keyword evidence="2" id="KW-0175">Coiled coil</keyword>
<evidence type="ECO:0000256" key="3">
    <source>
        <dbReference type="SAM" id="MobiDB-lite"/>
    </source>
</evidence>
<dbReference type="InterPro" id="IPR027267">
    <property type="entry name" value="AH/BAR_dom_sf"/>
</dbReference>
<feature type="region of interest" description="Disordered" evidence="3">
    <location>
        <begin position="679"/>
        <end position="746"/>
    </location>
</feature>
<dbReference type="Pfam" id="PF00611">
    <property type="entry name" value="FCH"/>
    <property type="match status" value="1"/>
</dbReference>
<feature type="compositionally biased region" description="Pro residues" evidence="3">
    <location>
        <begin position="572"/>
        <end position="581"/>
    </location>
</feature>
<feature type="compositionally biased region" description="Basic residues" evidence="3">
    <location>
        <begin position="34"/>
        <end position="46"/>
    </location>
</feature>
<feature type="compositionally biased region" description="Basic and acidic residues" evidence="3">
    <location>
        <begin position="975"/>
        <end position="984"/>
    </location>
</feature>
<dbReference type="SUPFAM" id="SSF103657">
    <property type="entry name" value="BAR/IMD domain-like"/>
    <property type="match status" value="1"/>
</dbReference>
<accession>A0A2U3DWY4</accession>
<feature type="compositionally biased region" description="Gly residues" evidence="3">
    <location>
        <begin position="480"/>
        <end position="493"/>
    </location>
</feature>
<feature type="coiled-coil region" evidence="2">
    <location>
        <begin position="274"/>
        <end position="301"/>
    </location>
</feature>
<protein>
    <recommendedName>
        <fullName evidence="4">MHD domain-containing protein</fullName>
    </recommendedName>
</protein>
<feature type="region of interest" description="Disordered" evidence="3">
    <location>
        <begin position="378"/>
        <end position="592"/>
    </location>
</feature>
<dbReference type="InterPro" id="IPR028565">
    <property type="entry name" value="MHD"/>
</dbReference>
<evidence type="ECO:0000313" key="5">
    <source>
        <dbReference type="EMBL" id="PWI66763.1"/>
    </source>
</evidence>
<dbReference type="Gene3D" id="1.20.1270.60">
    <property type="entry name" value="Arfaptin homology (AH) domain/BAR domain"/>
    <property type="match status" value="1"/>
</dbReference>
<dbReference type="CDD" id="cd09264">
    <property type="entry name" value="AP_Syp1_MHD"/>
    <property type="match status" value="1"/>
</dbReference>
<dbReference type="EMBL" id="LCWV01000022">
    <property type="protein sequence ID" value="PWI66763.1"/>
    <property type="molecule type" value="Genomic_DNA"/>
</dbReference>
<feature type="compositionally biased region" description="Pro residues" evidence="3">
    <location>
        <begin position="1"/>
        <end position="10"/>
    </location>
</feature>
<reference evidence="5 6" key="1">
    <citation type="journal article" date="2016" name="Front. Microbiol.">
        <title>Genome and transcriptome sequences reveal the specific parasitism of the nematophagous Purpureocillium lilacinum 36-1.</title>
        <authorList>
            <person name="Xie J."/>
            <person name="Li S."/>
            <person name="Mo C."/>
            <person name="Xiao X."/>
            <person name="Peng D."/>
            <person name="Wang G."/>
            <person name="Xiao Y."/>
        </authorList>
    </citation>
    <scope>NUCLEOTIDE SEQUENCE [LARGE SCALE GENOMIC DNA]</scope>
    <source>
        <strain evidence="5 6">36-1</strain>
    </source>
</reference>
<dbReference type="GO" id="GO:0032185">
    <property type="term" value="P:septin cytoskeleton organization"/>
    <property type="evidence" value="ECO:0007669"/>
    <property type="project" value="TreeGrafter"/>
</dbReference>
<feature type="compositionally biased region" description="Basic residues" evidence="3">
    <location>
        <begin position="64"/>
        <end position="80"/>
    </location>
</feature>
<keyword evidence="1" id="KW-0254">Endocytosis</keyword>
<dbReference type="GO" id="GO:0030139">
    <property type="term" value="C:endocytic vesicle"/>
    <property type="evidence" value="ECO:0007669"/>
    <property type="project" value="TreeGrafter"/>
</dbReference>
<evidence type="ECO:0000259" key="4">
    <source>
        <dbReference type="PROSITE" id="PS51072"/>
    </source>
</evidence>
<feature type="compositionally biased region" description="Pro residues" evidence="3">
    <location>
        <begin position="405"/>
        <end position="419"/>
    </location>
</feature>
<organism evidence="5 6">
    <name type="scientific">Purpureocillium lilacinum</name>
    <name type="common">Paecilomyces lilacinus</name>
    <dbReference type="NCBI Taxonomy" id="33203"/>
    <lineage>
        <taxon>Eukaryota</taxon>
        <taxon>Fungi</taxon>
        <taxon>Dikarya</taxon>
        <taxon>Ascomycota</taxon>
        <taxon>Pezizomycotina</taxon>
        <taxon>Sordariomycetes</taxon>
        <taxon>Hypocreomycetidae</taxon>
        <taxon>Hypocreales</taxon>
        <taxon>Ophiocordycipitaceae</taxon>
        <taxon>Purpureocillium</taxon>
    </lineage>
</organism>
<feature type="compositionally biased region" description="Polar residues" evidence="3">
    <location>
        <begin position="718"/>
        <end position="733"/>
    </location>
</feature>
<dbReference type="PANTHER" id="PTHR23065">
    <property type="entry name" value="PROLINE-SERINE-THREONINE PHOSPHATASE INTERACTING PROTEIN 1"/>
    <property type="match status" value="1"/>
</dbReference>